<dbReference type="InterPro" id="IPR006464">
    <property type="entry name" value="AcTrfase_RimI/Ard1"/>
</dbReference>
<dbReference type="RefSeq" id="WP_088823336.1">
    <property type="nucleotide sequence ID" value="NZ_FZLN01000001.1"/>
</dbReference>
<dbReference type="GO" id="GO:0008999">
    <property type="term" value="F:protein-N-terminal-alanine acetyltransferase activity"/>
    <property type="evidence" value="ECO:0007669"/>
    <property type="project" value="UniProtKB-UniRule"/>
</dbReference>
<comment type="catalytic activity">
    <reaction evidence="1 2">
        <text>N-terminal L-alanyl-[ribosomal protein bS18] + acetyl-CoA = N-terminal N(alpha)-acetyl-L-alanyl-[ribosomal protein bS18] + CoA + H(+)</text>
        <dbReference type="Rhea" id="RHEA:43756"/>
        <dbReference type="Rhea" id="RHEA-COMP:10676"/>
        <dbReference type="Rhea" id="RHEA-COMP:10677"/>
        <dbReference type="ChEBI" id="CHEBI:15378"/>
        <dbReference type="ChEBI" id="CHEBI:57287"/>
        <dbReference type="ChEBI" id="CHEBI:57288"/>
        <dbReference type="ChEBI" id="CHEBI:64718"/>
        <dbReference type="ChEBI" id="CHEBI:83683"/>
        <dbReference type="EC" id="2.3.1.266"/>
    </reaction>
</comment>
<accession>A0A217ECD8</accession>
<dbReference type="PROSITE" id="PS51186">
    <property type="entry name" value="GNAT"/>
    <property type="match status" value="1"/>
</dbReference>
<dbReference type="InterPro" id="IPR016181">
    <property type="entry name" value="Acyl_CoA_acyltransferase"/>
</dbReference>
<protein>
    <recommendedName>
        <fullName evidence="1 2">[Ribosomal protein bS18]-alanine N-acetyltransferase</fullName>
        <ecNumber evidence="1 2">2.3.1.266</ecNumber>
    </recommendedName>
</protein>
<dbReference type="EMBL" id="FZLN01000001">
    <property type="protein sequence ID" value="SNQ28094.1"/>
    <property type="molecule type" value="Genomic_DNA"/>
</dbReference>
<feature type="active site" description="Proton acceptor" evidence="1">
    <location>
        <position position="102"/>
    </location>
</feature>
<feature type="binding site" evidence="1">
    <location>
        <begin position="69"/>
        <end position="71"/>
    </location>
    <ligand>
        <name>acetyl-CoA</name>
        <dbReference type="ChEBI" id="CHEBI:57288"/>
    </ligand>
</feature>
<dbReference type="InterPro" id="IPR050276">
    <property type="entry name" value="MshD_Acetyltransferase"/>
</dbReference>
<dbReference type="NCBIfam" id="TIGR01575">
    <property type="entry name" value="rimI"/>
    <property type="match status" value="1"/>
</dbReference>
<feature type="active site" description="Proton donor" evidence="1">
    <location>
        <position position="114"/>
    </location>
</feature>
<sequence length="155" mass="17855">MTVVVRQMQAVDVNAVYAIEKEVQFHPWSLTQFQDAQQNYHSMVIDVDGEVRGFCILQPVLDEANLLLMAISPKYQGQGLGYQLLEQSINTLKNAPIQIFLEVRERNLAAIALYEKMAFHQIDMRKNYYPNQDGTREHAVIMVKACSDDFQSLFR</sequence>
<comment type="similarity">
    <text evidence="1 2">Belongs to the acetyltransferase family. RimI subfamily.</text>
</comment>
<keyword evidence="5" id="KW-1185">Reference proteome</keyword>
<dbReference type="PANTHER" id="PTHR43617:SF35">
    <property type="entry name" value="[RIBOSOMAL PROTEIN BS18]-ALANINE N-ACETYLTRANSFERASE"/>
    <property type="match status" value="1"/>
</dbReference>
<dbReference type="HAMAP" id="MF_02210">
    <property type="entry name" value="RimI"/>
    <property type="match status" value="1"/>
</dbReference>
<name>A0A217ECD8_9GAMM</name>
<dbReference type="EC" id="2.3.1.266" evidence="1 2"/>
<keyword evidence="1" id="KW-0012">Acyltransferase</keyword>
<feature type="binding site" evidence="1">
    <location>
        <position position="107"/>
    </location>
    <ligand>
        <name>acetyl-CoA</name>
        <dbReference type="ChEBI" id="CHEBI:57288"/>
    </ligand>
</feature>
<evidence type="ECO:0000313" key="4">
    <source>
        <dbReference type="EMBL" id="SNQ28094.1"/>
    </source>
</evidence>
<evidence type="ECO:0000313" key="5">
    <source>
        <dbReference type="Proteomes" id="UP000243463"/>
    </source>
</evidence>
<dbReference type="OrthoDB" id="9796919at2"/>
<proteinExistence type="inferred from homology"/>
<organism evidence="4 5">
    <name type="scientific">Acinetobacter apis</name>
    <dbReference type="NCBI Taxonomy" id="1229165"/>
    <lineage>
        <taxon>Bacteria</taxon>
        <taxon>Pseudomonadati</taxon>
        <taxon>Pseudomonadota</taxon>
        <taxon>Gammaproteobacteria</taxon>
        <taxon>Moraxellales</taxon>
        <taxon>Moraxellaceae</taxon>
        <taxon>Acinetobacter</taxon>
    </lineage>
</organism>
<dbReference type="AlphaFoldDB" id="A0A217ECD8"/>
<comment type="subcellular location">
    <subcellularLocation>
        <location evidence="1 2">Cytoplasm</location>
    </subcellularLocation>
</comment>
<dbReference type="Proteomes" id="UP000243463">
    <property type="component" value="Unassembled WGS sequence"/>
</dbReference>
<dbReference type="SUPFAM" id="SSF55729">
    <property type="entry name" value="Acyl-CoA N-acyltransferases (Nat)"/>
    <property type="match status" value="1"/>
</dbReference>
<gene>
    <name evidence="1" type="primary">rimI</name>
    <name evidence="4" type="ORF">SAMN05444584_0002</name>
</gene>
<dbReference type="PANTHER" id="PTHR43617">
    <property type="entry name" value="L-AMINO ACID N-ACETYLTRANSFERASE"/>
    <property type="match status" value="1"/>
</dbReference>
<dbReference type="InterPro" id="IPR043690">
    <property type="entry name" value="RimI"/>
</dbReference>
<dbReference type="Pfam" id="PF00583">
    <property type="entry name" value="Acetyltransf_1"/>
    <property type="match status" value="1"/>
</dbReference>
<reference evidence="5" key="1">
    <citation type="submission" date="2017-06" db="EMBL/GenBank/DDBJ databases">
        <authorList>
            <person name="Varghese N."/>
            <person name="Submissions S."/>
        </authorList>
    </citation>
    <scope>NUCLEOTIDE SEQUENCE [LARGE SCALE GENOMIC DNA]</scope>
    <source>
        <strain evidence="5">ANC 5114</strain>
    </source>
</reference>
<comment type="caution">
    <text evidence="1">Lacks conserved residue(s) required for the propagation of feature annotation.</text>
</comment>
<dbReference type="InterPro" id="IPR000182">
    <property type="entry name" value="GNAT_dom"/>
</dbReference>
<dbReference type="Gene3D" id="3.40.630.30">
    <property type="match status" value="1"/>
</dbReference>
<evidence type="ECO:0000259" key="3">
    <source>
        <dbReference type="PROSITE" id="PS51186"/>
    </source>
</evidence>
<comment type="function">
    <text evidence="1 2">Acetylates the N-terminal alanine of ribosomal protein bS18.</text>
</comment>
<evidence type="ECO:0000256" key="2">
    <source>
        <dbReference type="RuleBase" id="RU363094"/>
    </source>
</evidence>
<dbReference type="GO" id="GO:0005737">
    <property type="term" value="C:cytoplasm"/>
    <property type="evidence" value="ECO:0007669"/>
    <property type="project" value="UniProtKB-SubCell"/>
</dbReference>
<keyword evidence="1 2" id="KW-0963">Cytoplasm</keyword>
<keyword evidence="1 4" id="KW-0808">Transferase</keyword>
<dbReference type="CDD" id="cd04301">
    <property type="entry name" value="NAT_SF"/>
    <property type="match status" value="1"/>
</dbReference>
<feature type="domain" description="N-acetyltransferase" evidence="3">
    <location>
        <begin position="3"/>
        <end position="147"/>
    </location>
</feature>
<evidence type="ECO:0000256" key="1">
    <source>
        <dbReference type="HAMAP-Rule" id="MF_02210"/>
    </source>
</evidence>